<evidence type="ECO:0000256" key="5">
    <source>
        <dbReference type="SAM" id="Phobius"/>
    </source>
</evidence>
<organism evidence="6 7">
    <name type="scientific">Flagellimonas allohymeniacidonis</name>
    <dbReference type="NCBI Taxonomy" id="2517819"/>
    <lineage>
        <taxon>Bacteria</taxon>
        <taxon>Pseudomonadati</taxon>
        <taxon>Bacteroidota</taxon>
        <taxon>Flavobacteriia</taxon>
        <taxon>Flavobacteriales</taxon>
        <taxon>Flavobacteriaceae</taxon>
        <taxon>Flagellimonas</taxon>
    </lineage>
</organism>
<evidence type="ECO:0000313" key="7">
    <source>
        <dbReference type="Proteomes" id="UP000291981"/>
    </source>
</evidence>
<dbReference type="Proteomes" id="UP000291981">
    <property type="component" value="Unassembled WGS sequence"/>
</dbReference>
<name>A0A4Q8QBF3_9FLAO</name>
<accession>A0A4Q8QBF3</accession>
<dbReference type="OrthoDB" id="7960583at2"/>
<dbReference type="Pfam" id="PF13564">
    <property type="entry name" value="DoxX_2"/>
    <property type="match status" value="1"/>
</dbReference>
<comment type="subcellular location">
    <subcellularLocation>
        <location evidence="1">Membrane</location>
        <topology evidence="1">Multi-pass membrane protein</topology>
    </subcellularLocation>
</comment>
<reference evidence="6 7" key="1">
    <citation type="submission" date="2019-02" db="EMBL/GenBank/DDBJ databases">
        <title>Draft genome sequence of Muricauda sp. 176CP4-71.</title>
        <authorList>
            <person name="Park J.-S."/>
        </authorList>
    </citation>
    <scope>NUCLEOTIDE SEQUENCE [LARGE SCALE GENOMIC DNA]</scope>
    <source>
        <strain evidence="6 7">176CP4-71</strain>
    </source>
</reference>
<keyword evidence="4 5" id="KW-0472">Membrane</keyword>
<feature type="transmembrane region" description="Helical" evidence="5">
    <location>
        <begin position="7"/>
        <end position="27"/>
    </location>
</feature>
<dbReference type="InterPro" id="IPR032808">
    <property type="entry name" value="DoxX"/>
</dbReference>
<keyword evidence="2 5" id="KW-0812">Transmembrane</keyword>
<comment type="caution">
    <text evidence="6">The sequence shown here is derived from an EMBL/GenBank/DDBJ whole genome shotgun (WGS) entry which is preliminary data.</text>
</comment>
<keyword evidence="3 5" id="KW-1133">Transmembrane helix</keyword>
<proteinExistence type="predicted"/>
<dbReference type="GO" id="GO:0016020">
    <property type="term" value="C:membrane"/>
    <property type="evidence" value="ECO:0007669"/>
    <property type="project" value="UniProtKB-SubCell"/>
</dbReference>
<evidence type="ECO:0000313" key="6">
    <source>
        <dbReference type="EMBL" id="TAI47675.1"/>
    </source>
</evidence>
<protein>
    <submittedName>
        <fullName evidence="6">DoxX family protein</fullName>
    </submittedName>
</protein>
<sequence length="118" mass="13657">MKIQKILFWAATVLLTAIMCFSVYNYLFNHEMIRGFFEAMGYPTYLIYPMATAKVLGLIAIWGNFSKWLKEWAYAGFFFNSILAFFAHYMISDGQHMGAVLAFVFVLTSYFTGKKVRP</sequence>
<dbReference type="AlphaFoldDB" id="A0A4Q8QBF3"/>
<evidence type="ECO:0000256" key="2">
    <source>
        <dbReference type="ARBA" id="ARBA00022692"/>
    </source>
</evidence>
<gene>
    <name evidence="6" type="ORF">EW142_13510</name>
</gene>
<evidence type="ECO:0000256" key="3">
    <source>
        <dbReference type="ARBA" id="ARBA00022989"/>
    </source>
</evidence>
<feature type="transmembrane region" description="Helical" evidence="5">
    <location>
        <begin position="72"/>
        <end position="91"/>
    </location>
</feature>
<keyword evidence="7" id="KW-1185">Reference proteome</keyword>
<feature type="transmembrane region" description="Helical" evidence="5">
    <location>
        <begin position="47"/>
        <end position="65"/>
    </location>
</feature>
<dbReference type="RefSeq" id="WP_130614691.1">
    <property type="nucleotide sequence ID" value="NZ_SGIU01000002.1"/>
</dbReference>
<evidence type="ECO:0000256" key="1">
    <source>
        <dbReference type="ARBA" id="ARBA00004141"/>
    </source>
</evidence>
<dbReference type="EMBL" id="SGIU01000002">
    <property type="protein sequence ID" value="TAI47675.1"/>
    <property type="molecule type" value="Genomic_DNA"/>
</dbReference>
<evidence type="ECO:0000256" key="4">
    <source>
        <dbReference type="ARBA" id="ARBA00023136"/>
    </source>
</evidence>
<feature type="transmembrane region" description="Helical" evidence="5">
    <location>
        <begin position="97"/>
        <end position="113"/>
    </location>
</feature>